<keyword evidence="3 11" id="KW-0436">Ligase</keyword>
<comment type="caution">
    <text evidence="14">The sequence shown here is derived from an EMBL/GenBank/DDBJ whole genome shotgun (WGS) entry which is preliminary data.</text>
</comment>
<dbReference type="PANTHER" id="PTHR10947">
    <property type="entry name" value="PHENYLALANYL-TRNA SYNTHETASE BETA CHAIN AND LEUCINE-RICH REPEAT-CONTAINING PROTEIN 47"/>
    <property type="match status" value="1"/>
</dbReference>
<evidence type="ECO:0000256" key="9">
    <source>
        <dbReference type="ARBA" id="ARBA00023146"/>
    </source>
</evidence>
<dbReference type="PROSITE" id="PS51447">
    <property type="entry name" value="FDX_ACB"/>
    <property type="match status" value="1"/>
</dbReference>
<evidence type="ECO:0000256" key="2">
    <source>
        <dbReference type="ARBA" id="ARBA00011209"/>
    </source>
</evidence>
<dbReference type="SMART" id="SM00896">
    <property type="entry name" value="FDX-ACB"/>
    <property type="match status" value="1"/>
</dbReference>
<dbReference type="SMART" id="SM00874">
    <property type="entry name" value="B5"/>
    <property type="match status" value="1"/>
</dbReference>
<dbReference type="Gene3D" id="3.30.930.10">
    <property type="entry name" value="Bira Bifunctional Protein, Domain 2"/>
    <property type="match status" value="1"/>
</dbReference>
<accession>A0A0G0Q2S0</accession>
<dbReference type="InterPro" id="IPR045864">
    <property type="entry name" value="aa-tRNA-synth_II/BPL/LPL"/>
</dbReference>
<dbReference type="Gene3D" id="3.30.70.380">
    <property type="entry name" value="Ferrodoxin-fold anticodon-binding domain"/>
    <property type="match status" value="1"/>
</dbReference>
<dbReference type="HAMAP" id="MF_00283">
    <property type="entry name" value="Phe_tRNA_synth_beta1"/>
    <property type="match status" value="1"/>
</dbReference>
<sequence length="675" mass="75782">MNILVPDSWLREYLDTDASPEEIQQYLSLSGPSVEKIIEKDGDKIYDIEVTTNRVDMASVFGIAQEAVPILPRYGKKARLKKTLEDFKLSSEVKIANKGDDKLNPIDISPILCPRYTAVIIENVTIRPSPKSITDRLEKVGVRSLNNVVDTSNYLMTELGQPIHTFDYDKIKGHVTKMRLSKKGEKLVTLDGKIISLPGSDIIYEDGEGRLIDLCGIMGGKNTEVDENTKSVLFYVQTYNPTYIRKTSMNTAQRTHAATLFEKGLDPERVMPTLVAGIEMMEELSGGRVVSPVYDLYPNPVQPKSVKTSIEFINARLGVQLTIEEISSILESLKFKFSVLGSEFLVVPPSYRTDDIAIPEDIVEEVARIYGYHNLPNHLPTGEIPVTKKPKDLPIEEKAKTVLKYLGFTETYSYSMLSGELLEKAGLNPSLSLKISNPLTREIEYMRPSLIPQMLVNLEKNQYFKDKLSLFELSKVYIPRANDLPEERSYLVIAQNSDFYALKGTITSLSKELGIGNLNFTPEGNNKWMQSGKSAVIKSQDVSLGSIGQLNSNLGSVFQLKNEYYIAEIDVSSLPNLTTVVKNYKPVSGYPPVIEDLSFEVPTMTYIGEVIANIYKIHPLISLVELIDTFETTRTLRITYSSLEKNLANADIENIRKEIVSRLENKYKLKLKGQV</sequence>
<dbReference type="InterPro" id="IPR041616">
    <property type="entry name" value="PheRS_beta_core"/>
</dbReference>
<comment type="subunit">
    <text evidence="2 11">Tetramer of two alpha and two beta subunits.</text>
</comment>
<dbReference type="GO" id="GO:0006432">
    <property type="term" value="P:phenylalanyl-tRNA aminoacylation"/>
    <property type="evidence" value="ECO:0007669"/>
    <property type="project" value="UniProtKB-UniRule"/>
</dbReference>
<proteinExistence type="inferred from homology"/>
<evidence type="ECO:0000256" key="8">
    <source>
        <dbReference type="ARBA" id="ARBA00022917"/>
    </source>
</evidence>
<comment type="similarity">
    <text evidence="1 11">Belongs to the phenylalanyl-tRNA synthetase beta subunit family. Type 1 subfamily.</text>
</comment>
<feature type="domain" description="FDX-ACB" evidence="12">
    <location>
        <begin position="588"/>
        <end position="672"/>
    </location>
</feature>
<comment type="cofactor">
    <cofactor evidence="11">
        <name>Mg(2+)</name>
        <dbReference type="ChEBI" id="CHEBI:18420"/>
    </cofactor>
    <text evidence="11">Binds 2 magnesium ions per tetramer.</text>
</comment>
<reference evidence="14 15" key="1">
    <citation type="journal article" date="2015" name="Nature">
        <title>rRNA introns, odd ribosomes, and small enigmatic genomes across a large radiation of phyla.</title>
        <authorList>
            <person name="Brown C.T."/>
            <person name="Hug L.A."/>
            <person name="Thomas B.C."/>
            <person name="Sharon I."/>
            <person name="Castelle C.J."/>
            <person name="Singh A."/>
            <person name="Wilkins M.J."/>
            <person name="Williams K.H."/>
            <person name="Banfield J.F."/>
        </authorList>
    </citation>
    <scope>NUCLEOTIDE SEQUENCE [LARGE SCALE GENOMIC DNA]</scope>
</reference>
<dbReference type="InterPro" id="IPR036690">
    <property type="entry name" value="Fdx_antiC-bd_sf"/>
</dbReference>
<dbReference type="Pfam" id="PF03483">
    <property type="entry name" value="B3_4"/>
    <property type="match status" value="1"/>
</dbReference>
<evidence type="ECO:0000259" key="13">
    <source>
        <dbReference type="PROSITE" id="PS51483"/>
    </source>
</evidence>
<dbReference type="Pfam" id="PF17759">
    <property type="entry name" value="tRNA_synthFbeta"/>
    <property type="match status" value="1"/>
</dbReference>
<dbReference type="Pfam" id="PF03484">
    <property type="entry name" value="B5"/>
    <property type="match status" value="1"/>
</dbReference>
<dbReference type="PANTHER" id="PTHR10947:SF0">
    <property type="entry name" value="PHENYLALANINE--TRNA LIGASE BETA SUBUNIT"/>
    <property type="match status" value="1"/>
</dbReference>
<dbReference type="EMBL" id="LBXN01000064">
    <property type="protein sequence ID" value="KKR31651.1"/>
    <property type="molecule type" value="Genomic_DNA"/>
</dbReference>
<dbReference type="InterPro" id="IPR005121">
    <property type="entry name" value="Fdx_antiC-bd"/>
</dbReference>
<dbReference type="InterPro" id="IPR020825">
    <property type="entry name" value="Phe-tRNA_synthase-like_B3/B4"/>
</dbReference>
<dbReference type="Gene3D" id="3.30.56.10">
    <property type="match status" value="2"/>
</dbReference>
<protein>
    <recommendedName>
        <fullName evidence="11">Phenylalanine--tRNA ligase beta subunit</fullName>
        <ecNumber evidence="11">6.1.1.20</ecNumber>
    </recommendedName>
    <alternativeName>
        <fullName evidence="11">Phenylalanyl-tRNA synthetase beta subunit</fullName>
        <shortName evidence="11">PheRS</shortName>
    </alternativeName>
</protein>
<evidence type="ECO:0000256" key="3">
    <source>
        <dbReference type="ARBA" id="ARBA00022598"/>
    </source>
</evidence>
<dbReference type="InterPro" id="IPR004532">
    <property type="entry name" value="Phe-tRNA-ligase_IIc_bsu_bact"/>
</dbReference>
<dbReference type="InterPro" id="IPR009061">
    <property type="entry name" value="DNA-bd_dom_put_sf"/>
</dbReference>
<feature type="binding site" evidence="11">
    <location>
        <position position="365"/>
    </location>
    <ligand>
        <name>Mg(2+)</name>
        <dbReference type="ChEBI" id="CHEBI:18420"/>
        <note>shared with alpha subunit</note>
    </ligand>
</feature>
<dbReference type="SUPFAM" id="SSF54991">
    <property type="entry name" value="Anticodon-binding domain of PheRS"/>
    <property type="match status" value="1"/>
</dbReference>
<dbReference type="InterPro" id="IPR045060">
    <property type="entry name" value="Phe-tRNA-ligase_IIc_bsu"/>
</dbReference>
<keyword evidence="4 11" id="KW-0479">Metal-binding</keyword>
<name>A0A0G0Q2S0_9BACT</name>
<evidence type="ECO:0000256" key="5">
    <source>
        <dbReference type="ARBA" id="ARBA00022741"/>
    </source>
</evidence>
<feature type="binding site" evidence="11">
    <location>
        <position position="364"/>
    </location>
    <ligand>
        <name>Mg(2+)</name>
        <dbReference type="ChEBI" id="CHEBI:18420"/>
        <note>shared with alpha subunit</note>
    </ligand>
</feature>
<dbReference type="GO" id="GO:0009328">
    <property type="term" value="C:phenylalanine-tRNA ligase complex"/>
    <property type="evidence" value="ECO:0007669"/>
    <property type="project" value="TreeGrafter"/>
</dbReference>
<evidence type="ECO:0000256" key="1">
    <source>
        <dbReference type="ARBA" id="ARBA00008653"/>
    </source>
</evidence>
<dbReference type="InterPro" id="IPR005147">
    <property type="entry name" value="tRNA_synthase_B5-dom"/>
</dbReference>
<dbReference type="SMART" id="SM00873">
    <property type="entry name" value="B3_4"/>
    <property type="match status" value="1"/>
</dbReference>
<evidence type="ECO:0000256" key="7">
    <source>
        <dbReference type="ARBA" id="ARBA00022842"/>
    </source>
</evidence>
<evidence type="ECO:0000256" key="6">
    <source>
        <dbReference type="ARBA" id="ARBA00022840"/>
    </source>
</evidence>
<feature type="binding site" evidence="11">
    <location>
        <position position="355"/>
    </location>
    <ligand>
        <name>Mg(2+)</name>
        <dbReference type="ChEBI" id="CHEBI:18420"/>
        <note>shared with alpha subunit</note>
    </ligand>
</feature>
<evidence type="ECO:0000259" key="12">
    <source>
        <dbReference type="PROSITE" id="PS51447"/>
    </source>
</evidence>
<keyword evidence="7 11" id="KW-0460">Magnesium</keyword>
<keyword evidence="9 11" id="KW-0030">Aminoacyl-tRNA synthetase</keyword>
<dbReference type="InterPro" id="IPR005146">
    <property type="entry name" value="B3/B4_tRNA-bd"/>
</dbReference>
<keyword evidence="8 11" id="KW-0648">Protein biosynthesis</keyword>
<evidence type="ECO:0000256" key="4">
    <source>
        <dbReference type="ARBA" id="ARBA00022723"/>
    </source>
</evidence>
<dbReference type="GO" id="GO:0005524">
    <property type="term" value="F:ATP binding"/>
    <property type="evidence" value="ECO:0007669"/>
    <property type="project" value="UniProtKB-UniRule"/>
</dbReference>
<feature type="binding site" evidence="11">
    <location>
        <position position="361"/>
    </location>
    <ligand>
        <name>Mg(2+)</name>
        <dbReference type="ChEBI" id="CHEBI:18420"/>
        <note>shared with alpha subunit</note>
    </ligand>
</feature>
<dbReference type="GO" id="GO:0003723">
    <property type="term" value="F:RNA binding"/>
    <property type="evidence" value="ECO:0007669"/>
    <property type="project" value="InterPro"/>
</dbReference>
<feature type="domain" description="B5" evidence="13">
    <location>
        <begin position="301"/>
        <end position="377"/>
    </location>
</feature>
<dbReference type="EC" id="6.1.1.20" evidence="11"/>
<dbReference type="AlphaFoldDB" id="A0A0G0Q2S0"/>
<dbReference type="GO" id="GO:0000287">
    <property type="term" value="F:magnesium ion binding"/>
    <property type="evidence" value="ECO:0007669"/>
    <property type="project" value="UniProtKB-UniRule"/>
</dbReference>
<gene>
    <name evidence="11" type="primary">pheT</name>
    <name evidence="14" type="ORF">UT63_C0064G0033</name>
</gene>
<dbReference type="GO" id="GO:0004826">
    <property type="term" value="F:phenylalanine-tRNA ligase activity"/>
    <property type="evidence" value="ECO:0007669"/>
    <property type="project" value="UniProtKB-UniRule"/>
</dbReference>
<dbReference type="NCBIfam" id="TIGR00472">
    <property type="entry name" value="pheT_bact"/>
    <property type="match status" value="1"/>
</dbReference>
<evidence type="ECO:0000256" key="10">
    <source>
        <dbReference type="ARBA" id="ARBA00049255"/>
    </source>
</evidence>
<comment type="subcellular location">
    <subcellularLocation>
        <location evidence="11">Cytoplasm</location>
    </subcellularLocation>
</comment>
<evidence type="ECO:0000313" key="14">
    <source>
        <dbReference type="EMBL" id="KKR31651.1"/>
    </source>
</evidence>
<dbReference type="PROSITE" id="PS51483">
    <property type="entry name" value="B5"/>
    <property type="match status" value="1"/>
</dbReference>
<dbReference type="SUPFAM" id="SSF56037">
    <property type="entry name" value="PheT/TilS domain"/>
    <property type="match status" value="1"/>
</dbReference>
<dbReference type="Gene3D" id="3.50.40.10">
    <property type="entry name" value="Phenylalanyl-trna Synthetase, Chain B, domain 3"/>
    <property type="match status" value="1"/>
</dbReference>
<keyword evidence="5 11" id="KW-0547">Nucleotide-binding</keyword>
<evidence type="ECO:0000256" key="11">
    <source>
        <dbReference type="HAMAP-Rule" id="MF_00283"/>
    </source>
</evidence>
<keyword evidence="6 11" id="KW-0067">ATP-binding</keyword>
<keyword evidence="11" id="KW-0963">Cytoplasm</keyword>
<dbReference type="Proteomes" id="UP000034539">
    <property type="component" value="Unassembled WGS sequence"/>
</dbReference>
<dbReference type="SUPFAM" id="SSF55681">
    <property type="entry name" value="Class II aaRS and biotin synthetases"/>
    <property type="match status" value="1"/>
</dbReference>
<comment type="catalytic activity">
    <reaction evidence="10 11">
        <text>tRNA(Phe) + L-phenylalanine + ATP = L-phenylalanyl-tRNA(Phe) + AMP + diphosphate + H(+)</text>
        <dbReference type="Rhea" id="RHEA:19413"/>
        <dbReference type="Rhea" id="RHEA-COMP:9668"/>
        <dbReference type="Rhea" id="RHEA-COMP:9699"/>
        <dbReference type="ChEBI" id="CHEBI:15378"/>
        <dbReference type="ChEBI" id="CHEBI:30616"/>
        <dbReference type="ChEBI" id="CHEBI:33019"/>
        <dbReference type="ChEBI" id="CHEBI:58095"/>
        <dbReference type="ChEBI" id="CHEBI:78442"/>
        <dbReference type="ChEBI" id="CHEBI:78531"/>
        <dbReference type="ChEBI" id="CHEBI:456215"/>
        <dbReference type="EC" id="6.1.1.20"/>
    </reaction>
</comment>
<organism evidence="14 15">
    <name type="scientific">Candidatus Gottesmanbacteria bacterium GW2011_GWC2_39_8</name>
    <dbReference type="NCBI Taxonomy" id="1618450"/>
    <lineage>
        <taxon>Bacteria</taxon>
        <taxon>Candidatus Gottesmaniibacteriota</taxon>
    </lineage>
</organism>
<evidence type="ECO:0000313" key="15">
    <source>
        <dbReference type="Proteomes" id="UP000034539"/>
    </source>
</evidence>
<dbReference type="PATRIC" id="fig|1618450.3.peg.1192"/>
<dbReference type="SUPFAM" id="SSF46955">
    <property type="entry name" value="Putative DNA-binding domain"/>
    <property type="match status" value="2"/>
</dbReference>
<dbReference type="Pfam" id="PF03147">
    <property type="entry name" value="FDX-ACB"/>
    <property type="match status" value="1"/>
</dbReference>